<reference evidence="11" key="2">
    <citation type="submission" date="2025-04" db="UniProtKB">
        <authorList>
            <consortium name="RefSeq"/>
        </authorList>
    </citation>
    <scope>IDENTIFICATION</scope>
    <source>
        <tissue evidence="11">Whole body</tissue>
    </source>
</reference>
<evidence type="ECO:0000313" key="9">
    <source>
        <dbReference type="EMBL" id="MBY83120.1"/>
    </source>
</evidence>
<feature type="compositionally biased region" description="Basic and acidic residues" evidence="8">
    <location>
        <begin position="540"/>
        <end position="552"/>
    </location>
</feature>
<dbReference type="PANTHER" id="PTHR17039:SF0">
    <property type="entry name" value="U3 SMALL NUCLEOLAR RIBONUCLEOPROTEIN PROTEIN MPP10"/>
    <property type="match status" value="1"/>
</dbReference>
<dbReference type="PIRSF" id="PIRSF017300">
    <property type="entry name" value="snoRNP_Mpp10"/>
    <property type="match status" value="1"/>
</dbReference>
<reference evidence="9" key="1">
    <citation type="submission" date="2018-04" db="EMBL/GenBank/DDBJ databases">
        <title>Transcriptome assembly of Sipha flava.</title>
        <authorList>
            <person name="Scully E.D."/>
            <person name="Geib S.M."/>
            <person name="Palmer N.A."/>
            <person name="Koch K."/>
            <person name="Bradshaw J."/>
            <person name="Heng-Moss T."/>
            <person name="Sarath G."/>
        </authorList>
    </citation>
    <scope>NUCLEOTIDE SEQUENCE</scope>
</reference>
<evidence type="ECO:0000313" key="11">
    <source>
        <dbReference type="RefSeq" id="XP_025423771.1"/>
    </source>
</evidence>
<dbReference type="OrthoDB" id="445326at2759"/>
<gene>
    <name evidence="9" type="primary">MPHOSPH10</name>
    <name evidence="11" type="synonym">LOC112693085</name>
    <name evidence="9" type="ORF">g.92409</name>
</gene>
<protein>
    <recommendedName>
        <fullName evidence="7">U3 small nucleolar ribonucleoprotein protein MPP10</fullName>
    </recommendedName>
</protein>
<dbReference type="Pfam" id="PF04006">
    <property type="entry name" value="Mpp10"/>
    <property type="match status" value="1"/>
</dbReference>
<feature type="compositionally biased region" description="Basic and acidic residues" evidence="8">
    <location>
        <begin position="564"/>
        <end position="584"/>
    </location>
</feature>
<feature type="compositionally biased region" description="Basic residues" evidence="8">
    <location>
        <begin position="490"/>
        <end position="504"/>
    </location>
</feature>
<evidence type="ECO:0000256" key="8">
    <source>
        <dbReference type="SAM" id="MobiDB-lite"/>
    </source>
</evidence>
<evidence type="ECO:0000256" key="1">
    <source>
        <dbReference type="ARBA" id="ARBA00004604"/>
    </source>
</evidence>
<evidence type="ECO:0000256" key="2">
    <source>
        <dbReference type="ARBA" id="ARBA00022517"/>
    </source>
</evidence>
<dbReference type="PANTHER" id="PTHR17039">
    <property type="entry name" value="U3 SMALL NUCLEOLAR RIBONUCLEOPROTEIN PROTEIN MPP10"/>
    <property type="match status" value="1"/>
</dbReference>
<feature type="region of interest" description="Disordered" evidence="8">
    <location>
        <begin position="533"/>
        <end position="552"/>
    </location>
</feature>
<keyword evidence="5 7" id="KW-0687">Ribonucleoprotein</keyword>
<evidence type="ECO:0000256" key="5">
    <source>
        <dbReference type="ARBA" id="ARBA00023274"/>
    </source>
</evidence>
<name>A0A2S2R001_9HEMI</name>
<proteinExistence type="inferred from homology"/>
<dbReference type="InterPro" id="IPR012173">
    <property type="entry name" value="Mpp10"/>
</dbReference>
<feature type="region of interest" description="Disordered" evidence="8">
    <location>
        <begin position="386"/>
        <end position="409"/>
    </location>
</feature>
<dbReference type="Proteomes" id="UP000694846">
    <property type="component" value="Unplaced"/>
</dbReference>
<keyword evidence="4 7" id="KW-0539">Nucleus</keyword>
<evidence type="ECO:0000256" key="7">
    <source>
        <dbReference type="PIRNR" id="PIRNR017300"/>
    </source>
</evidence>
<keyword evidence="2 7" id="KW-0690">Ribosome biogenesis</keyword>
<dbReference type="AlphaFoldDB" id="A0A2S2R001"/>
<organism evidence="9">
    <name type="scientific">Sipha flava</name>
    <name type="common">yellow sugarcane aphid</name>
    <dbReference type="NCBI Taxonomy" id="143950"/>
    <lineage>
        <taxon>Eukaryota</taxon>
        <taxon>Metazoa</taxon>
        <taxon>Ecdysozoa</taxon>
        <taxon>Arthropoda</taxon>
        <taxon>Hexapoda</taxon>
        <taxon>Insecta</taxon>
        <taxon>Pterygota</taxon>
        <taxon>Neoptera</taxon>
        <taxon>Paraneoptera</taxon>
        <taxon>Hemiptera</taxon>
        <taxon>Sternorrhyncha</taxon>
        <taxon>Aphidomorpha</taxon>
        <taxon>Aphidoidea</taxon>
        <taxon>Aphididae</taxon>
        <taxon>Sipha</taxon>
    </lineage>
</organism>
<evidence type="ECO:0000313" key="10">
    <source>
        <dbReference type="Proteomes" id="UP000694846"/>
    </source>
</evidence>
<keyword evidence="3 7" id="KW-0698">rRNA processing</keyword>
<dbReference type="EMBL" id="GGMS01013917">
    <property type="protein sequence ID" value="MBY83120.1"/>
    <property type="molecule type" value="Transcribed_RNA"/>
</dbReference>
<feature type="region of interest" description="Disordered" evidence="8">
    <location>
        <begin position="112"/>
        <end position="147"/>
    </location>
</feature>
<evidence type="ECO:0000256" key="4">
    <source>
        <dbReference type="ARBA" id="ARBA00023242"/>
    </source>
</evidence>
<feature type="compositionally biased region" description="Basic and acidic residues" evidence="8">
    <location>
        <begin position="479"/>
        <end position="489"/>
    </location>
</feature>
<feature type="compositionally biased region" description="Basic and acidic residues" evidence="8">
    <location>
        <begin position="505"/>
        <end position="527"/>
    </location>
</feature>
<dbReference type="GO" id="GO:0006364">
    <property type="term" value="P:rRNA processing"/>
    <property type="evidence" value="ECO:0007669"/>
    <property type="project" value="UniProtKB-KW"/>
</dbReference>
<dbReference type="RefSeq" id="XP_025423771.1">
    <property type="nucleotide sequence ID" value="XM_025567986.1"/>
</dbReference>
<feature type="compositionally biased region" description="Basic and acidic residues" evidence="8">
    <location>
        <begin position="249"/>
        <end position="265"/>
    </location>
</feature>
<evidence type="ECO:0000256" key="6">
    <source>
        <dbReference type="ARBA" id="ARBA00029455"/>
    </source>
</evidence>
<comment type="function">
    <text evidence="7">Involved in nucleolar processing of pre-18S ribosomal RNA.</text>
</comment>
<feature type="region of interest" description="Disordered" evidence="8">
    <location>
        <begin position="240"/>
        <end position="265"/>
    </location>
</feature>
<dbReference type="GO" id="GO:0032040">
    <property type="term" value="C:small-subunit processome"/>
    <property type="evidence" value="ECO:0007669"/>
    <property type="project" value="TreeGrafter"/>
</dbReference>
<comment type="subcellular location">
    <subcellularLocation>
        <location evidence="1 7">Nucleus</location>
        <location evidence="1 7">Nucleolus</location>
    </subcellularLocation>
</comment>
<feature type="region of interest" description="Disordered" evidence="8">
    <location>
        <begin position="560"/>
        <end position="590"/>
    </location>
</feature>
<feature type="compositionally biased region" description="Acidic residues" evidence="8">
    <location>
        <begin position="115"/>
        <end position="147"/>
    </location>
</feature>
<accession>A0A2S2R001</accession>
<dbReference type="GO" id="GO:0034457">
    <property type="term" value="C:Mpp10 complex"/>
    <property type="evidence" value="ECO:0007669"/>
    <property type="project" value="UniProtKB-UniRule"/>
</dbReference>
<feature type="region of interest" description="Disordered" evidence="8">
    <location>
        <begin position="459"/>
        <end position="527"/>
    </location>
</feature>
<comment type="similarity">
    <text evidence="6 7">Belongs to the MPP10 family.</text>
</comment>
<sequence length="590" mass="68827">MTEVNEIITTFEKLTVNPLDYLNVQTSLSEEATKLLKLLYDTTKKVEIKTNDVEDDTLPELIVEDFDEEQIWQELELQNSARLKLLANTIKKFSNNDLIFINASDESYQKKSEVDMDGFENSENLEDSDENEELEDEYDSDKDNISDLEDSNSKLKYKKSIVDDEFFKLSEMENFLLSEEKLESTKDKPKKLEDDIDLFQDLQSENEEDEDNFGPMYQEFFEKNSKVSGKNIKSKKNVRFAMDEDSSEDNEKNINEIGEKDNEHLSTLEMRSARLQKRIAKLEEEAVSDDKPWALKGEVAAKDRPQNSLLEEAVEFDVCTRPAPVITEETTVKLEDIILQRIKDKAWDDVERKIKQIKAPQEFRKQLVLNQEKSKDSLSQIYEKEFIKQREAADPENKNKPEEEPKEHKEIDLMIKELFRKLDALTNYHYTPKQAIPDLKIVNNLPAISMEEVAPTTTTDASLLAPEEIQSKFQAPILGREERTSTDKKRERRKKKHLQHKKRIFKESKAKEMEKRGIKPNKNKESALKELKRLTSSGHQVKELKSVDDKSMKTSTDFFSRLQDQAKNEINGKKRIKKENDKNNSKKFKK</sequence>
<evidence type="ECO:0000256" key="3">
    <source>
        <dbReference type="ARBA" id="ARBA00022552"/>
    </source>
</evidence>
<dbReference type="GO" id="GO:0005732">
    <property type="term" value="C:sno(s)RNA-containing ribonucleoprotein complex"/>
    <property type="evidence" value="ECO:0007669"/>
    <property type="project" value="UniProtKB-UniRule"/>
</dbReference>
<keyword evidence="10" id="KW-1185">Reference proteome</keyword>